<feature type="domain" description="PcRGLX/YetA-like N-terminal RIFT barrel" evidence="1">
    <location>
        <begin position="8"/>
        <end position="68"/>
    </location>
</feature>
<evidence type="ECO:0000259" key="1">
    <source>
        <dbReference type="Pfam" id="PF19501"/>
    </source>
</evidence>
<evidence type="ECO:0000313" key="2">
    <source>
        <dbReference type="EMBL" id="NDW21599.1"/>
    </source>
</evidence>
<dbReference type="Proteomes" id="UP000478837">
    <property type="component" value="Unassembled WGS sequence"/>
</dbReference>
<keyword evidence="3" id="KW-1185">Reference proteome</keyword>
<dbReference type="Pfam" id="PF19501">
    <property type="entry name" value="PcRGLX_1st"/>
    <property type="match status" value="1"/>
</dbReference>
<sequence>MQYNVFSLHNASAHTQRGSFCVGVPCPRGKFSVSDSLELIDENSDYVQASIEARHLWHDGSVKWLYITGITSLSSHESKKYSLKLATTSQPTYINPVKLIDSNSQLEIQLSNGKVVTVSRNRPGFINFNNELTTSFTHHSDSKYKTLSFVHINEFSYEVLRSHCHNVAVKIKHKGQLEIQNKALDVEIESTIFLADGDVLSDITITNPAASLHPNGQWDLGDPSSIYINELSLAVNKQASTLVVNDELKLNAPFNKTVIHQASSGKAHWQSPVHVNAAGEVNLAHKGVNVYCNGELEYETEQCQPLATFELEDSVCLTLDAKEFWQHFPSVMTATKDSTFVSLLGAKDSEPQELQPGEQLTRRITLSTGPLTTFDVTLSKSWVQHSSCLPFAPFNAPQQLQQLVDKGISGDNSFFHKRDAIDEYGWRHFGELYADHEKALAPDTPFFVSHYNNQYDPLCGMLYQWAVTGEQCWKELADNLAKHVANIDVYHTTLDKPEYSGGLFWHTDHYVPAHTATHRTYSQNQPTGVYEDHAGGGGPGGQHCYTNGLLHHYLLTGSTTSKQALLKICGWIEGYYEGDGTLLNALLLIKNAGTEGLKNVKTGQYPLDRGTGNYLQALMDRYAVLNDISDLKKCAHIIKHTVSPSDDIAQRQLHNVESTWFYTVFFQAVCRFIQIKEQLNQSDYDYTYAVYSLTHYVTYMLEHEYAYLDKPDILEFPNETWTGQDLRKLCLFAFAKAYMPALAPALEQKKQSLQQQIIERLQNSEESETTRLLCLMMQNMNFVDYEQAASPTTDFLNALSCGHSANDYGPFSVNTESLITFVMRTLRKFSLRRERSQAVKRFPKFQQWLGKP</sequence>
<dbReference type="InterPro" id="IPR048329">
    <property type="entry name" value="PcRGLX_1st"/>
</dbReference>
<name>A0A6L9MTM7_9ALTE</name>
<proteinExistence type="predicted"/>
<protein>
    <recommendedName>
        <fullName evidence="1">PcRGLX/YetA-like N-terminal RIFT barrel domain-containing protein</fullName>
    </recommendedName>
</protein>
<comment type="caution">
    <text evidence="2">The sequence shown here is derived from an EMBL/GenBank/DDBJ whole genome shotgun (WGS) entry which is preliminary data.</text>
</comment>
<gene>
    <name evidence="2" type="ORF">GTW09_08730</name>
</gene>
<evidence type="ECO:0000313" key="3">
    <source>
        <dbReference type="Proteomes" id="UP000478837"/>
    </source>
</evidence>
<dbReference type="AlphaFoldDB" id="A0A6L9MTM7"/>
<dbReference type="EMBL" id="JAAAWP010000004">
    <property type="protein sequence ID" value="NDW21599.1"/>
    <property type="molecule type" value="Genomic_DNA"/>
</dbReference>
<reference evidence="2 3" key="1">
    <citation type="submission" date="2020-01" db="EMBL/GenBank/DDBJ databases">
        <title>Genomes of bacteria type strains.</title>
        <authorList>
            <person name="Chen J."/>
            <person name="Zhu S."/>
            <person name="Yang J."/>
        </authorList>
    </citation>
    <scope>NUCLEOTIDE SEQUENCE [LARGE SCALE GENOMIC DNA]</scope>
    <source>
        <strain evidence="2 3">LMG 22958</strain>
    </source>
</reference>
<organism evidence="2 3">
    <name type="scientific">Alteromonas hispanica</name>
    <dbReference type="NCBI Taxonomy" id="315421"/>
    <lineage>
        <taxon>Bacteria</taxon>
        <taxon>Pseudomonadati</taxon>
        <taxon>Pseudomonadota</taxon>
        <taxon>Gammaproteobacteria</taxon>
        <taxon>Alteromonadales</taxon>
        <taxon>Alteromonadaceae</taxon>
        <taxon>Alteromonas/Salinimonas group</taxon>
        <taxon>Alteromonas</taxon>
    </lineage>
</organism>
<accession>A0A6L9MTM7</accession>
<dbReference type="RefSeq" id="WP_163111562.1">
    <property type="nucleotide sequence ID" value="NZ_JAAAWP010000004.1"/>
</dbReference>